<dbReference type="PANTHER" id="PTHR32297">
    <property type="entry name" value="SODIUM CHANNEL MODIFIER 1"/>
    <property type="match status" value="1"/>
</dbReference>
<feature type="region of interest" description="Disordered" evidence="1">
    <location>
        <begin position="1"/>
        <end position="75"/>
    </location>
</feature>
<dbReference type="EMBL" id="HACG01036449">
    <property type="protein sequence ID" value="CEK83314.1"/>
    <property type="molecule type" value="Transcribed_RNA"/>
</dbReference>
<dbReference type="GO" id="GO:0008380">
    <property type="term" value="P:RNA splicing"/>
    <property type="evidence" value="ECO:0007669"/>
    <property type="project" value="InterPro"/>
</dbReference>
<dbReference type="PANTHER" id="PTHR32297:SF1">
    <property type="entry name" value="SODIUM CHANNEL MODIFIER 1"/>
    <property type="match status" value="1"/>
</dbReference>
<dbReference type="Pfam" id="PF15805">
    <property type="entry name" value="SCNM1_acidic"/>
    <property type="match status" value="1"/>
</dbReference>
<name>A0A0B7ATJ3_9EUPU</name>
<evidence type="ECO:0000259" key="2">
    <source>
        <dbReference type="Pfam" id="PF15805"/>
    </source>
</evidence>
<gene>
    <name evidence="4" type="primary">ORF136401</name>
    <name evidence="3" type="synonym">ORF136395</name>
</gene>
<feature type="compositionally biased region" description="Polar residues" evidence="1">
    <location>
        <begin position="1"/>
        <end position="18"/>
    </location>
</feature>
<evidence type="ECO:0000256" key="1">
    <source>
        <dbReference type="SAM" id="MobiDB-lite"/>
    </source>
</evidence>
<feature type="domain" description="Sodium channel modifier 1 acidic C-terminal" evidence="2">
    <location>
        <begin position="191"/>
        <end position="230"/>
    </location>
</feature>
<dbReference type="AlphaFoldDB" id="A0A0B7ATJ3"/>
<protein>
    <recommendedName>
        <fullName evidence="2">Sodium channel modifier 1 acidic C-terminal domain-containing protein</fullName>
    </recommendedName>
</protein>
<evidence type="ECO:0000313" key="4">
    <source>
        <dbReference type="EMBL" id="CEK83316.1"/>
    </source>
</evidence>
<feature type="compositionally biased region" description="Acidic residues" evidence="1">
    <location>
        <begin position="220"/>
        <end position="232"/>
    </location>
</feature>
<dbReference type="EMBL" id="HACG01036451">
    <property type="protein sequence ID" value="CEK83316.1"/>
    <property type="molecule type" value="Transcribed_RNA"/>
</dbReference>
<dbReference type="InterPro" id="IPR031625">
    <property type="entry name" value="SCNM1_acidic"/>
</dbReference>
<feature type="compositionally biased region" description="Basic and acidic residues" evidence="1">
    <location>
        <begin position="206"/>
        <end position="219"/>
    </location>
</feature>
<accession>A0A0B7ATJ3</accession>
<feature type="non-terminal residue" evidence="4">
    <location>
        <position position="1"/>
    </location>
</feature>
<feature type="region of interest" description="Disordered" evidence="1">
    <location>
        <begin position="206"/>
        <end position="232"/>
    </location>
</feature>
<dbReference type="GO" id="GO:0005634">
    <property type="term" value="C:nucleus"/>
    <property type="evidence" value="ECO:0007669"/>
    <property type="project" value="TreeGrafter"/>
</dbReference>
<evidence type="ECO:0000313" key="3">
    <source>
        <dbReference type="EMBL" id="CEK83314.1"/>
    </source>
</evidence>
<feature type="compositionally biased region" description="Polar residues" evidence="1">
    <location>
        <begin position="63"/>
        <end position="74"/>
    </location>
</feature>
<feature type="compositionally biased region" description="Polar residues" evidence="1">
    <location>
        <begin position="32"/>
        <end position="45"/>
    </location>
</feature>
<organism evidence="4">
    <name type="scientific">Arion vulgaris</name>
    <dbReference type="NCBI Taxonomy" id="1028688"/>
    <lineage>
        <taxon>Eukaryota</taxon>
        <taxon>Metazoa</taxon>
        <taxon>Spiralia</taxon>
        <taxon>Lophotrochozoa</taxon>
        <taxon>Mollusca</taxon>
        <taxon>Gastropoda</taxon>
        <taxon>Heterobranchia</taxon>
        <taxon>Euthyneura</taxon>
        <taxon>Panpulmonata</taxon>
        <taxon>Eupulmonata</taxon>
        <taxon>Stylommatophora</taxon>
        <taxon>Helicina</taxon>
        <taxon>Arionoidea</taxon>
        <taxon>Arionidae</taxon>
        <taxon>Arion</taxon>
    </lineage>
</organism>
<dbReference type="InterPro" id="IPR033570">
    <property type="entry name" value="SCNM1"/>
</dbReference>
<reference evidence="4" key="1">
    <citation type="submission" date="2014-12" db="EMBL/GenBank/DDBJ databases">
        <title>Insight into the proteome of Arion vulgaris.</title>
        <authorList>
            <person name="Aradska J."/>
            <person name="Bulat T."/>
            <person name="Smidak R."/>
            <person name="Sarate P."/>
            <person name="Gangsoo J."/>
            <person name="Sialana F."/>
            <person name="Bilban M."/>
            <person name="Lubec G."/>
        </authorList>
    </citation>
    <scope>NUCLEOTIDE SEQUENCE</scope>
    <source>
        <tissue evidence="4">Skin</tissue>
    </source>
</reference>
<proteinExistence type="predicted"/>
<sequence>TSHVTGAPSQQDSQNHTFNGGKFRMHVKASHVTGSPSQPGSQNLTLKDGKFRMPQRASHVTRGPSQQCSHNHTLNDGLGVYPSSYGSINSASSEIISSKTTLNPNLTSIPVSSQMSSPWQHGLSSSKQFAVDPGIQSHKLLLAAAVPPPPPPPPTSPPFPSIENCTESIKSASTISEKLITNTEIDRIQGQKQIVQQLKQLQGSGWKRDWDGKWIKDENAEFDSDEESPDIP</sequence>